<evidence type="ECO:0000256" key="1">
    <source>
        <dbReference type="ARBA" id="ARBA00022529"/>
    </source>
</evidence>
<dbReference type="GO" id="GO:0016998">
    <property type="term" value="P:cell wall macromolecule catabolic process"/>
    <property type="evidence" value="ECO:0007669"/>
    <property type="project" value="InterPro"/>
</dbReference>
<dbReference type="GO" id="GO:0031640">
    <property type="term" value="P:killing of cells of another organism"/>
    <property type="evidence" value="ECO:0007669"/>
    <property type="project" value="UniProtKB-KW"/>
</dbReference>
<dbReference type="EC" id="3.2.1.17" evidence="4"/>
<dbReference type="RefSeq" id="WP_052704367.1">
    <property type="nucleotide sequence ID" value="NZ_CP098827.1"/>
</dbReference>
<keyword evidence="4" id="KW-0378">Hydrolase</keyword>
<dbReference type="Pfam" id="PF00959">
    <property type="entry name" value="Phage_lysozyme"/>
    <property type="match status" value="1"/>
</dbReference>
<evidence type="ECO:0000313" key="6">
    <source>
        <dbReference type="EMBL" id="XBO72776.1"/>
    </source>
</evidence>
<dbReference type="GO" id="GO:0009253">
    <property type="term" value="P:peptidoglycan catabolic process"/>
    <property type="evidence" value="ECO:0007669"/>
    <property type="project" value="InterPro"/>
</dbReference>
<organism evidence="6">
    <name type="scientific">Halomonas sp. RT37</name>
    <dbReference type="NCBI Taxonomy" id="2950872"/>
    <lineage>
        <taxon>Bacteria</taxon>
        <taxon>Pseudomonadati</taxon>
        <taxon>Pseudomonadota</taxon>
        <taxon>Gammaproteobacteria</taxon>
        <taxon>Oceanospirillales</taxon>
        <taxon>Halomonadaceae</taxon>
        <taxon>Halomonas</taxon>
    </lineage>
</organism>
<dbReference type="InterPro" id="IPR033907">
    <property type="entry name" value="Endolysin_autolysin"/>
</dbReference>
<evidence type="ECO:0000256" key="3">
    <source>
        <dbReference type="ARBA" id="ARBA00023200"/>
    </source>
</evidence>
<dbReference type="Gene3D" id="1.10.530.40">
    <property type="match status" value="1"/>
</dbReference>
<comment type="similarity">
    <text evidence="4">Belongs to the glycosyl hydrolase 24 family.</text>
</comment>
<keyword evidence="3" id="KW-1035">Host cytoplasm</keyword>
<sequence>MINAEGCRLMPYLDLSGAPIHHWQKGATIGVGHLIIRQQWPRFANGIDRNWAESLLRQDLRHVELGVLDRLEACRPWVGARGLRQHQFDALVLLAFNIGLAAFSNSSLVAMLCDSRTVTPYATLEQAWLAWKYAGGEVMPGLERRRAEEWRIFKEGDYGPDI</sequence>
<dbReference type="PANTHER" id="PTHR38107">
    <property type="match status" value="1"/>
</dbReference>
<dbReference type="GO" id="GO:0042742">
    <property type="term" value="P:defense response to bacterium"/>
    <property type="evidence" value="ECO:0007669"/>
    <property type="project" value="UniProtKB-KW"/>
</dbReference>
<dbReference type="GO" id="GO:0003796">
    <property type="term" value="F:lysozyme activity"/>
    <property type="evidence" value="ECO:0007669"/>
    <property type="project" value="UniProtKB-EC"/>
</dbReference>
<keyword evidence="5" id="KW-1133">Transmembrane helix</keyword>
<dbReference type="PANTHER" id="PTHR38107:SF3">
    <property type="entry name" value="LYSOZYME RRRD-RELATED"/>
    <property type="match status" value="1"/>
</dbReference>
<evidence type="ECO:0000256" key="5">
    <source>
        <dbReference type="SAM" id="Phobius"/>
    </source>
</evidence>
<feature type="transmembrane region" description="Helical" evidence="5">
    <location>
        <begin position="91"/>
        <end position="112"/>
    </location>
</feature>
<dbReference type="SUPFAM" id="SSF53955">
    <property type="entry name" value="Lysozyme-like"/>
    <property type="match status" value="1"/>
</dbReference>
<keyword evidence="4" id="KW-0326">Glycosidase</keyword>
<dbReference type="InterPro" id="IPR023347">
    <property type="entry name" value="Lysozyme_dom_sf"/>
</dbReference>
<evidence type="ECO:0000256" key="2">
    <source>
        <dbReference type="ARBA" id="ARBA00022638"/>
    </source>
</evidence>
<dbReference type="InterPro" id="IPR002196">
    <property type="entry name" value="Glyco_hydro_24"/>
</dbReference>
<accession>A0AAU7KM22</accession>
<keyword evidence="5" id="KW-0472">Membrane</keyword>
<comment type="catalytic activity">
    <reaction evidence="4">
        <text>Hydrolysis of (1-&gt;4)-beta-linkages between N-acetylmuramic acid and N-acetyl-D-glucosamine residues in a peptidoglycan and between N-acetyl-D-glucosamine residues in chitodextrins.</text>
        <dbReference type="EC" id="3.2.1.17"/>
    </reaction>
</comment>
<gene>
    <name evidence="6" type="ORF">NFG58_08780</name>
</gene>
<dbReference type="CDD" id="cd00737">
    <property type="entry name" value="lyz_endolysin_autolysin"/>
    <property type="match status" value="1"/>
</dbReference>
<name>A0AAU7KM22_9GAMM</name>
<dbReference type="EMBL" id="CP098827">
    <property type="protein sequence ID" value="XBO72776.1"/>
    <property type="molecule type" value="Genomic_DNA"/>
</dbReference>
<dbReference type="InterPro" id="IPR051018">
    <property type="entry name" value="Bacteriophage_GH24"/>
</dbReference>
<proteinExistence type="inferred from homology"/>
<reference evidence="6" key="1">
    <citation type="submission" date="2022-06" db="EMBL/GenBank/DDBJ databases">
        <title>A novel DMS-producing enzyme.</title>
        <authorList>
            <person name="Zhang Y."/>
        </authorList>
    </citation>
    <scope>NUCLEOTIDE SEQUENCE</scope>
    <source>
        <strain evidence="6">RT37</strain>
    </source>
</reference>
<keyword evidence="5" id="KW-0812">Transmembrane</keyword>
<protein>
    <recommendedName>
        <fullName evidence="4">Lysozyme</fullName>
        <ecNumber evidence="4">3.2.1.17</ecNumber>
    </recommendedName>
</protein>
<evidence type="ECO:0000256" key="4">
    <source>
        <dbReference type="RuleBase" id="RU003788"/>
    </source>
</evidence>
<dbReference type="InterPro" id="IPR023346">
    <property type="entry name" value="Lysozyme-like_dom_sf"/>
</dbReference>
<dbReference type="AlphaFoldDB" id="A0AAU7KM22"/>
<keyword evidence="1 4" id="KW-0929">Antimicrobial</keyword>
<keyword evidence="2 4" id="KW-0081">Bacteriolytic enzyme</keyword>